<protein>
    <submittedName>
        <fullName evidence="4">Adenylate cyclase</fullName>
        <ecNumber evidence="4">4.6.1.1</ecNumber>
    </submittedName>
</protein>
<keyword evidence="5" id="KW-1185">Reference proteome</keyword>
<dbReference type="GO" id="GO:0035556">
    <property type="term" value="P:intracellular signal transduction"/>
    <property type="evidence" value="ECO:0007669"/>
    <property type="project" value="InterPro"/>
</dbReference>
<dbReference type="EMBL" id="JAJA02000001">
    <property type="protein sequence ID" value="KWS05089.1"/>
    <property type="molecule type" value="Genomic_DNA"/>
</dbReference>
<dbReference type="SUPFAM" id="SSF55073">
    <property type="entry name" value="Nucleotide cyclase"/>
    <property type="match status" value="1"/>
</dbReference>
<dbReference type="Proteomes" id="UP000023435">
    <property type="component" value="Unassembled WGS sequence"/>
</dbReference>
<dbReference type="OrthoDB" id="5928393at2"/>
<dbReference type="SMART" id="SM00028">
    <property type="entry name" value="TPR"/>
    <property type="match status" value="2"/>
</dbReference>
<keyword evidence="2 3" id="KW-0802">TPR repeat</keyword>
<dbReference type="InterPro" id="IPR011990">
    <property type="entry name" value="TPR-like_helical_dom_sf"/>
</dbReference>
<sequence length="875" mass="95877">MNDAHRPLAEGPQLRTLLLTDLCDSTTLVERLGDGPAAELFRAHDRLVLALQQRWRGRLIDRSDGLLLLFERPIDGLGFALDYARGLRELGAARKLELKARAGLHVGEVLTWRNSDEAVQVGAKPVEVEGLAKPMAGRLMATARPGQILLSAVAEPLAHRAARELGERGQQLLWKSHGRWRFKGVPEPQEIYEVGEPGIAPLRAPPNGPKAWRDIPLWRRPAALAAEIAVLAVIGTGVWFATRPQPAIAFNQRDWVVVGDLRNLTGQSVLDDSLEQAFRISLEQSRYVNVLSDLKARDTLERMQRKPDTTLDRAVASEIALRDGARAVILPTVAEVGGRVRISAEVIDPHTQTTVYAESADGAGADSALGSIDTVTAGLREKLGEAMKSIERDSEPLPKVATKNLDALRSYALGQKAFGAGRYDDAANFYQRATALDPNFALAYLGSVRTGVASVNATHAKPFLARAIEHRDRLPPRDALYLDAWSAEFVTGHQAASKWKLLADLYPDYFAGAANYAFNLMQENRYKEAQAYAERTTLPQNPLRGHGYDQLGRSELGQEDFAAARNAFDQALKLNISDAARRRANVSAAQGGYADAMRRLESKSDGGKQGYARVQDLDKTSVLLDQGRWAEAERYIDAAARLPVEGNELLQHVLGVAAGSVTSLNGDRVRARERLVASAKRALDAAAADAAYDEVDYVYFALASAYLVQRQGDSSLAQSVLDALKDRPQLWATPKLSELREIVLAGQERLSGKPEAAIRRLRTLLTGHELYQSRAALMEAYAAADQPEQALIQARWLASHRGLAYIEPVGAQSLQPLNVADSRLAQLRAAEFLNQLGRTEEARKEAQAFLAACPPKLLPAYFFSRVERILPASKQ</sequence>
<dbReference type="PANTHER" id="PTHR43081:SF1">
    <property type="entry name" value="ADENYLATE CYCLASE, TERMINAL-DIFFERENTIATION SPECIFIC"/>
    <property type="match status" value="1"/>
</dbReference>
<dbReference type="InterPro" id="IPR013105">
    <property type="entry name" value="TPR_2"/>
</dbReference>
<keyword evidence="4" id="KW-0456">Lyase</keyword>
<dbReference type="Pfam" id="PF07719">
    <property type="entry name" value="TPR_2"/>
    <property type="match status" value="1"/>
</dbReference>
<dbReference type="PROSITE" id="PS50005">
    <property type="entry name" value="TPR"/>
    <property type="match status" value="1"/>
</dbReference>
<keyword evidence="1" id="KW-0677">Repeat</keyword>
<dbReference type="CDD" id="cd07302">
    <property type="entry name" value="CHD"/>
    <property type="match status" value="1"/>
</dbReference>
<dbReference type="GO" id="GO:0004016">
    <property type="term" value="F:adenylate cyclase activity"/>
    <property type="evidence" value="ECO:0007669"/>
    <property type="project" value="UniProtKB-EC"/>
</dbReference>
<proteinExistence type="predicted"/>
<dbReference type="RefSeq" id="WP_036115022.1">
    <property type="nucleotide sequence ID" value="NZ_JAJA02000001.1"/>
</dbReference>
<comment type="caution">
    <text evidence="4">The sequence shown here is derived from an EMBL/GenBank/DDBJ whole genome shotgun (WGS) entry which is preliminary data.</text>
</comment>
<dbReference type="InterPro" id="IPR029787">
    <property type="entry name" value="Nucleotide_cyclase"/>
</dbReference>
<dbReference type="InterPro" id="IPR001054">
    <property type="entry name" value="A/G_cyclase"/>
</dbReference>
<dbReference type="Gene3D" id="1.25.40.10">
    <property type="entry name" value="Tetratricopeptide repeat domain"/>
    <property type="match status" value="2"/>
</dbReference>
<dbReference type="InterPro" id="IPR019734">
    <property type="entry name" value="TPR_rpt"/>
</dbReference>
<dbReference type="InterPro" id="IPR030966">
    <property type="entry name" value="Mod_pep_cyc"/>
</dbReference>
<dbReference type="AlphaFoldDB" id="A0A108U9K7"/>
<dbReference type="NCBIfam" id="TIGR04510">
    <property type="entry name" value="mod_pep_cyc"/>
    <property type="match status" value="1"/>
</dbReference>
<dbReference type="SUPFAM" id="SSF48452">
    <property type="entry name" value="TPR-like"/>
    <property type="match status" value="1"/>
</dbReference>
<evidence type="ECO:0000256" key="1">
    <source>
        <dbReference type="ARBA" id="ARBA00022737"/>
    </source>
</evidence>
<accession>A0A108U9K7</accession>
<dbReference type="PANTHER" id="PTHR43081">
    <property type="entry name" value="ADENYLATE CYCLASE, TERMINAL-DIFFERENTIATION SPECIFIC-RELATED"/>
    <property type="match status" value="1"/>
</dbReference>
<evidence type="ECO:0000256" key="2">
    <source>
        <dbReference type="ARBA" id="ARBA00022803"/>
    </source>
</evidence>
<evidence type="ECO:0000313" key="4">
    <source>
        <dbReference type="EMBL" id="KWS05089.1"/>
    </source>
</evidence>
<dbReference type="Gene3D" id="3.40.50.10610">
    <property type="entry name" value="ABC-type transport auxiliary lipoprotein component"/>
    <property type="match status" value="1"/>
</dbReference>
<evidence type="ECO:0000313" key="5">
    <source>
        <dbReference type="Proteomes" id="UP000023435"/>
    </source>
</evidence>
<name>A0A108U9K7_9GAMM</name>
<reference evidence="4 5" key="1">
    <citation type="journal article" date="2014" name="Genome Announc.">
        <title>Draft Genome Sequence of Lysobacter capsici AZ78, a Bacterium Antagonistic to Plant-Pathogenic Oomycetes.</title>
        <authorList>
            <person name="Puopolo G."/>
            <person name="Sonego P."/>
            <person name="Engelen K."/>
            <person name="Pertot I."/>
        </authorList>
    </citation>
    <scope>NUCLEOTIDE SEQUENCE [LARGE SCALE GENOMIC DNA]</scope>
    <source>
        <strain evidence="4 5">AZ78</strain>
    </source>
</reference>
<evidence type="ECO:0000256" key="3">
    <source>
        <dbReference type="PROSITE-ProRule" id="PRU00339"/>
    </source>
</evidence>
<dbReference type="EC" id="4.6.1.1" evidence="4"/>
<organism evidence="4 5">
    <name type="scientific">Lysobacter capsici AZ78</name>
    <dbReference type="NCBI Taxonomy" id="1444315"/>
    <lineage>
        <taxon>Bacteria</taxon>
        <taxon>Pseudomonadati</taxon>
        <taxon>Pseudomonadota</taxon>
        <taxon>Gammaproteobacteria</taxon>
        <taxon>Lysobacterales</taxon>
        <taxon>Lysobacteraceae</taxon>
        <taxon>Lysobacter</taxon>
    </lineage>
</organism>
<dbReference type="InterPro" id="IPR050697">
    <property type="entry name" value="Adenylyl/Guanylyl_Cyclase_3/4"/>
</dbReference>
<dbReference type="Gene3D" id="3.30.70.1230">
    <property type="entry name" value="Nucleotide cyclase"/>
    <property type="match status" value="1"/>
</dbReference>
<feature type="repeat" description="TPR" evidence="3">
    <location>
        <begin position="407"/>
        <end position="440"/>
    </location>
</feature>
<dbReference type="GO" id="GO:0009190">
    <property type="term" value="P:cyclic nucleotide biosynthetic process"/>
    <property type="evidence" value="ECO:0007669"/>
    <property type="project" value="InterPro"/>
</dbReference>
<gene>
    <name evidence="4" type="ORF">AZ78_2640</name>
</gene>